<reference evidence="5 6" key="1">
    <citation type="submission" date="2024-10" db="EMBL/GenBank/DDBJ databases">
        <title>The Natural Products Discovery Center: Release of the First 8490 Sequenced Strains for Exploring Actinobacteria Biosynthetic Diversity.</title>
        <authorList>
            <person name="Kalkreuter E."/>
            <person name="Kautsar S.A."/>
            <person name="Yang D."/>
            <person name="Bader C.D."/>
            <person name="Teijaro C.N."/>
            <person name="Fluegel L."/>
            <person name="Davis C.M."/>
            <person name="Simpson J.R."/>
            <person name="Lauterbach L."/>
            <person name="Steele A.D."/>
            <person name="Gui C."/>
            <person name="Meng S."/>
            <person name="Li G."/>
            <person name="Viehrig K."/>
            <person name="Ye F."/>
            <person name="Su P."/>
            <person name="Kiefer A.F."/>
            <person name="Nichols A."/>
            <person name="Cepeda A.J."/>
            <person name="Yan W."/>
            <person name="Fan B."/>
            <person name="Jiang Y."/>
            <person name="Adhikari A."/>
            <person name="Zheng C.-J."/>
            <person name="Schuster L."/>
            <person name="Cowan T.M."/>
            <person name="Smanski M.J."/>
            <person name="Chevrette M.G."/>
            <person name="De Carvalho L.P.S."/>
            <person name="Shen B."/>
        </authorList>
    </citation>
    <scope>NUCLEOTIDE SEQUENCE [LARGE SCALE GENOMIC DNA]</scope>
    <source>
        <strain evidence="5 6">NPDC002173</strain>
    </source>
</reference>
<dbReference type="GO" id="GO:0004601">
    <property type="term" value="F:peroxidase activity"/>
    <property type="evidence" value="ECO:0007669"/>
    <property type="project" value="UniProtKB-KW"/>
</dbReference>
<keyword evidence="6" id="KW-1185">Reference proteome</keyword>
<organism evidence="5 6">
    <name type="scientific">Microtetraspora malaysiensis</name>
    <dbReference type="NCBI Taxonomy" id="161358"/>
    <lineage>
        <taxon>Bacteria</taxon>
        <taxon>Bacillati</taxon>
        <taxon>Actinomycetota</taxon>
        <taxon>Actinomycetes</taxon>
        <taxon>Streptosporangiales</taxon>
        <taxon>Streptosporangiaceae</taxon>
        <taxon>Microtetraspora</taxon>
    </lineage>
</organism>
<comment type="caution">
    <text evidence="5">The sequence shown here is derived from an EMBL/GenBank/DDBJ whole genome shotgun (WGS) entry which is preliminary data.</text>
</comment>
<dbReference type="RefSeq" id="WP_387415284.1">
    <property type="nucleotide sequence ID" value="NZ_JBIASD010000020.1"/>
</dbReference>
<dbReference type="PIRSF" id="PIRSF000303">
    <property type="entry name" value="Glutathion_perox"/>
    <property type="match status" value="1"/>
</dbReference>
<dbReference type="Gene3D" id="3.40.30.10">
    <property type="entry name" value="Glutaredoxin"/>
    <property type="match status" value="1"/>
</dbReference>
<evidence type="ECO:0000313" key="5">
    <source>
        <dbReference type="EMBL" id="MFF3669311.1"/>
    </source>
</evidence>
<dbReference type="PANTHER" id="PTHR11592:SF40">
    <property type="entry name" value="THIOREDOXIN_GLUTATHIONE PEROXIDASE BTUE"/>
    <property type="match status" value="1"/>
</dbReference>
<evidence type="ECO:0000313" key="6">
    <source>
        <dbReference type="Proteomes" id="UP001602013"/>
    </source>
</evidence>
<proteinExistence type="inferred from homology"/>
<dbReference type="PRINTS" id="PR01011">
    <property type="entry name" value="GLUTPROXDASE"/>
</dbReference>
<keyword evidence="3 4" id="KW-0560">Oxidoreductase</keyword>
<comment type="similarity">
    <text evidence="1 4">Belongs to the glutathione peroxidase family.</text>
</comment>
<dbReference type="Proteomes" id="UP001602013">
    <property type="component" value="Unassembled WGS sequence"/>
</dbReference>
<sequence>MSILEIPVRTLDGTQTTLGGLLGGRAALVVNVASKCGLTPQYAGLARLQETYGGRGFTVVGVPCNQFMGQEPGSAEEIQEFCSTTYGVDFPLLGKTEVNGDGRHPLYASLTQTPDAEGAAGDIQWNFEKFLVDGAGEVVARFRPRTEPEASEVVAAIDKTLSA</sequence>
<dbReference type="PANTHER" id="PTHR11592">
    <property type="entry name" value="GLUTATHIONE PEROXIDASE"/>
    <property type="match status" value="1"/>
</dbReference>
<dbReference type="EMBL" id="JBIASD010000020">
    <property type="protein sequence ID" value="MFF3669311.1"/>
    <property type="molecule type" value="Genomic_DNA"/>
</dbReference>
<dbReference type="Pfam" id="PF00255">
    <property type="entry name" value="GSHPx"/>
    <property type="match status" value="1"/>
</dbReference>
<evidence type="ECO:0000256" key="3">
    <source>
        <dbReference type="ARBA" id="ARBA00023002"/>
    </source>
</evidence>
<accession>A0ABW6SWC0</accession>
<dbReference type="SUPFAM" id="SSF52833">
    <property type="entry name" value="Thioredoxin-like"/>
    <property type="match status" value="1"/>
</dbReference>
<gene>
    <name evidence="5" type="ORF">ACFYXI_27350</name>
</gene>
<evidence type="ECO:0000256" key="4">
    <source>
        <dbReference type="RuleBase" id="RU000499"/>
    </source>
</evidence>
<dbReference type="InterPro" id="IPR036249">
    <property type="entry name" value="Thioredoxin-like_sf"/>
</dbReference>
<evidence type="ECO:0000256" key="1">
    <source>
        <dbReference type="ARBA" id="ARBA00006926"/>
    </source>
</evidence>
<dbReference type="CDD" id="cd00340">
    <property type="entry name" value="GSH_Peroxidase"/>
    <property type="match status" value="1"/>
</dbReference>
<dbReference type="PROSITE" id="PS51355">
    <property type="entry name" value="GLUTATHIONE_PEROXID_3"/>
    <property type="match status" value="1"/>
</dbReference>
<protein>
    <recommendedName>
        <fullName evidence="4">Glutathione peroxidase</fullName>
    </recommendedName>
</protein>
<evidence type="ECO:0000256" key="2">
    <source>
        <dbReference type="ARBA" id="ARBA00022559"/>
    </source>
</evidence>
<dbReference type="InterPro" id="IPR000889">
    <property type="entry name" value="Glutathione_peroxidase"/>
</dbReference>
<name>A0ABW6SWC0_9ACTN</name>
<keyword evidence="2 4" id="KW-0575">Peroxidase</keyword>